<dbReference type="HOGENOM" id="CLU_001715_1_2_9"/>
<dbReference type="STRING" id="887929.HMP0721_0775"/>
<dbReference type="InterPro" id="IPR017665">
    <property type="entry name" value="Guanylate_kinase"/>
</dbReference>
<dbReference type="InterPro" id="IPR008144">
    <property type="entry name" value="Guanylate_kin-like_dom"/>
</dbReference>
<keyword evidence="6 13" id="KW-0963">Cytoplasm</keyword>
<protein>
    <recommendedName>
        <fullName evidence="5 13">Guanylate kinase</fullName>
        <ecNumber evidence="4 13">2.7.4.8</ecNumber>
    </recommendedName>
    <alternativeName>
        <fullName evidence="11 13">GMP kinase</fullName>
    </alternativeName>
</protein>
<comment type="catalytic activity">
    <reaction evidence="12 13">
        <text>GMP + ATP = GDP + ADP</text>
        <dbReference type="Rhea" id="RHEA:20780"/>
        <dbReference type="ChEBI" id="CHEBI:30616"/>
        <dbReference type="ChEBI" id="CHEBI:58115"/>
        <dbReference type="ChEBI" id="CHEBI:58189"/>
        <dbReference type="ChEBI" id="CHEBI:456216"/>
        <dbReference type="EC" id="2.7.4.8"/>
    </reaction>
</comment>
<dbReference type="Gene3D" id="3.30.63.10">
    <property type="entry name" value="Guanylate Kinase phosphate binding domain"/>
    <property type="match status" value="1"/>
</dbReference>
<dbReference type="InterPro" id="IPR027417">
    <property type="entry name" value="P-loop_NTPase"/>
</dbReference>
<organism evidence="15 16">
    <name type="scientific">Pseudoramibacter alactolyticus ATCC 23263</name>
    <dbReference type="NCBI Taxonomy" id="887929"/>
    <lineage>
        <taxon>Bacteria</taxon>
        <taxon>Bacillati</taxon>
        <taxon>Bacillota</taxon>
        <taxon>Clostridia</taxon>
        <taxon>Eubacteriales</taxon>
        <taxon>Eubacteriaceae</taxon>
        <taxon>Pseudoramibacter</taxon>
    </lineage>
</organism>
<dbReference type="EMBL" id="AEQN01000012">
    <property type="protein sequence ID" value="EFV02179.1"/>
    <property type="molecule type" value="Genomic_DNA"/>
</dbReference>
<reference evidence="15 16" key="1">
    <citation type="submission" date="2010-12" db="EMBL/GenBank/DDBJ databases">
        <authorList>
            <person name="Muzny D."/>
            <person name="Qin X."/>
            <person name="Deng J."/>
            <person name="Jiang H."/>
            <person name="Liu Y."/>
            <person name="Qu J."/>
            <person name="Song X.-Z."/>
            <person name="Zhang L."/>
            <person name="Thornton R."/>
            <person name="Coyle M."/>
            <person name="Francisco L."/>
            <person name="Jackson L."/>
            <person name="Javaid M."/>
            <person name="Korchina V."/>
            <person name="Kovar C."/>
            <person name="Mata R."/>
            <person name="Mathew T."/>
            <person name="Ngo R."/>
            <person name="Nguyen L."/>
            <person name="Nguyen N."/>
            <person name="Okwuonu G."/>
            <person name="Ongeri F."/>
            <person name="Pham C."/>
            <person name="Simmons D."/>
            <person name="Wilczek-Boney K."/>
            <person name="Hale W."/>
            <person name="Jakkamsetti A."/>
            <person name="Pham P."/>
            <person name="Ruth R."/>
            <person name="San Lucas F."/>
            <person name="Warren J."/>
            <person name="Zhang J."/>
            <person name="Zhao Z."/>
            <person name="Zhou C."/>
            <person name="Zhu D."/>
            <person name="Lee S."/>
            <person name="Bess C."/>
            <person name="Blankenburg K."/>
            <person name="Forbes L."/>
            <person name="Fu Q."/>
            <person name="Gubbala S."/>
            <person name="Hirani K."/>
            <person name="Jayaseelan J.C."/>
            <person name="Lara F."/>
            <person name="Munidasa M."/>
            <person name="Palculict T."/>
            <person name="Patil S."/>
            <person name="Pu L.-L."/>
            <person name="Saada N."/>
            <person name="Tang L."/>
            <person name="Weissenberger G."/>
            <person name="Zhu Y."/>
            <person name="Hemphill L."/>
            <person name="Shang Y."/>
            <person name="Youmans B."/>
            <person name="Ayvaz T."/>
            <person name="Ross M."/>
            <person name="Santibanez J."/>
            <person name="Aqrawi P."/>
            <person name="Gross S."/>
            <person name="Joshi V."/>
            <person name="Fowler G."/>
            <person name="Nazareth L."/>
            <person name="Reid J."/>
            <person name="Worley K."/>
            <person name="Petrosino J."/>
            <person name="Highlander S."/>
            <person name="Gibbs R."/>
        </authorList>
    </citation>
    <scope>NUCLEOTIDE SEQUENCE [LARGE SCALE GENOMIC DNA]</scope>
    <source>
        <strain evidence="15 16">ATCC 23263</strain>
    </source>
</reference>
<dbReference type="SUPFAM" id="SSF52540">
    <property type="entry name" value="P-loop containing nucleoside triphosphate hydrolases"/>
    <property type="match status" value="1"/>
</dbReference>
<evidence type="ECO:0000259" key="14">
    <source>
        <dbReference type="PROSITE" id="PS50052"/>
    </source>
</evidence>
<dbReference type="GO" id="GO:0005524">
    <property type="term" value="F:ATP binding"/>
    <property type="evidence" value="ECO:0007669"/>
    <property type="project" value="UniProtKB-UniRule"/>
</dbReference>
<dbReference type="PROSITE" id="PS00856">
    <property type="entry name" value="GUANYLATE_KINASE_1"/>
    <property type="match status" value="1"/>
</dbReference>
<keyword evidence="9 13" id="KW-0418">Kinase</keyword>
<dbReference type="InterPro" id="IPR008145">
    <property type="entry name" value="GK/Ca_channel_bsu"/>
</dbReference>
<sequence length="211" mass="23629">MSKAEGQRGSLIVMSGPSGVGKGTVCRTAMAQNSNLKLSVSATTRAPRSGEKDGVNYFFLDQTTFEERISEDAFLEYARVHDHYYGTPKAYVEQLLNQGTDVILEIDVQGALQIKESLGYGVYIFIAPPSLEELKQRLIGRQSESPEQVVLRLANALKELSLADQYDYIVTNDDLEKATRQFLHIIDAQHCLAKTQWPRIKQMIEGVDDEQ</sequence>
<evidence type="ECO:0000256" key="5">
    <source>
        <dbReference type="ARBA" id="ARBA00016296"/>
    </source>
</evidence>
<evidence type="ECO:0000256" key="10">
    <source>
        <dbReference type="ARBA" id="ARBA00022840"/>
    </source>
</evidence>
<evidence type="ECO:0000256" key="6">
    <source>
        <dbReference type="ARBA" id="ARBA00022490"/>
    </source>
</evidence>
<feature type="domain" description="Guanylate kinase-like" evidence="14">
    <location>
        <begin position="9"/>
        <end position="187"/>
    </location>
</feature>
<dbReference type="EC" id="2.7.4.8" evidence="4 13"/>
<keyword evidence="7 13" id="KW-0808">Transferase</keyword>
<dbReference type="GO" id="GO:0005829">
    <property type="term" value="C:cytosol"/>
    <property type="evidence" value="ECO:0007669"/>
    <property type="project" value="TreeGrafter"/>
</dbReference>
<dbReference type="NCBIfam" id="TIGR03263">
    <property type="entry name" value="guanyl_kin"/>
    <property type="match status" value="1"/>
</dbReference>
<evidence type="ECO:0000313" key="16">
    <source>
        <dbReference type="Proteomes" id="UP000004754"/>
    </source>
</evidence>
<dbReference type="InterPro" id="IPR020590">
    <property type="entry name" value="Guanylate_kinase_CS"/>
</dbReference>
<keyword evidence="16" id="KW-1185">Reference proteome</keyword>
<dbReference type="Proteomes" id="UP000004754">
    <property type="component" value="Unassembled WGS sequence"/>
</dbReference>
<dbReference type="PANTHER" id="PTHR23117:SF13">
    <property type="entry name" value="GUANYLATE KINASE"/>
    <property type="match status" value="1"/>
</dbReference>
<evidence type="ECO:0000256" key="3">
    <source>
        <dbReference type="ARBA" id="ARBA00005790"/>
    </source>
</evidence>
<dbReference type="OrthoDB" id="9808150at2"/>
<dbReference type="FunFam" id="3.30.63.10:FF:000005">
    <property type="entry name" value="Guanylate kinase"/>
    <property type="match status" value="1"/>
</dbReference>
<dbReference type="HAMAP" id="MF_00328">
    <property type="entry name" value="Guanylate_kinase"/>
    <property type="match status" value="1"/>
</dbReference>
<keyword evidence="8 13" id="KW-0547">Nucleotide-binding</keyword>
<evidence type="ECO:0000256" key="4">
    <source>
        <dbReference type="ARBA" id="ARBA00012961"/>
    </source>
</evidence>
<comment type="subcellular location">
    <subcellularLocation>
        <location evidence="2 13">Cytoplasm</location>
    </subcellularLocation>
</comment>
<dbReference type="Gene3D" id="3.40.50.300">
    <property type="entry name" value="P-loop containing nucleotide triphosphate hydrolases"/>
    <property type="match status" value="1"/>
</dbReference>
<dbReference type="eggNOG" id="COG0194">
    <property type="taxonomic scope" value="Bacteria"/>
</dbReference>
<dbReference type="PANTHER" id="PTHR23117">
    <property type="entry name" value="GUANYLATE KINASE-RELATED"/>
    <property type="match status" value="1"/>
</dbReference>
<accession>E6MFJ2</accession>
<comment type="similarity">
    <text evidence="3 13">Belongs to the guanylate kinase family.</text>
</comment>
<evidence type="ECO:0000256" key="7">
    <source>
        <dbReference type="ARBA" id="ARBA00022679"/>
    </source>
</evidence>
<comment type="function">
    <text evidence="1 13">Essential for recycling GMP and indirectly, cGMP.</text>
</comment>
<feature type="binding site" evidence="13">
    <location>
        <begin position="16"/>
        <end position="23"/>
    </location>
    <ligand>
        <name>ATP</name>
        <dbReference type="ChEBI" id="CHEBI:30616"/>
    </ligand>
</feature>
<evidence type="ECO:0000256" key="12">
    <source>
        <dbReference type="ARBA" id="ARBA00048594"/>
    </source>
</evidence>
<evidence type="ECO:0000256" key="2">
    <source>
        <dbReference type="ARBA" id="ARBA00004496"/>
    </source>
</evidence>
<dbReference type="GO" id="GO:0004385">
    <property type="term" value="F:GMP kinase activity"/>
    <property type="evidence" value="ECO:0007669"/>
    <property type="project" value="UniProtKB-UniRule"/>
</dbReference>
<evidence type="ECO:0000256" key="13">
    <source>
        <dbReference type="HAMAP-Rule" id="MF_00328"/>
    </source>
</evidence>
<dbReference type="SMART" id="SM00072">
    <property type="entry name" value="GuKc"/>
    <property type="match status" value="1"/>
</dbReference>
<dbReference type="PROSITE" id="PS50052">
    <property type="entry name" value="GUANYLATE_KINASE_2"/>
    <property type="match status" value="1"/>
</dbReference>
<evidence type="ECO:0000256" key="8">
    <source>
        <dbReference type="ARBA" id="ARBA00022741"/>
    </source>
</evidence>
<evidence type="ECO:0000256" key="11">
    <source>
        <dbReference type="ARBA" id="ARBA00030128"/>
    </source>
</evidence>
<dbReference type="RefSeq" id="WP_006598199.1">
    <property type="nucleotide sequence ID" value="NZ_GL622359.1"/>
</dbReference>
<name>E6MFJ2_9FIRM</name>
<proteinExistence type="inferred from homology"/>
<dbReference type="AlphaFoldDB" id="E6MFJ2"/>
<comment type="caution">
    <text evidence="15">The sequence shown here is derived from an EMBL/GenBank/DDBJ whole genome shotgun (WGS) entry which is preliminary data.</text>
</comment>
<keyword evidence="10 13" id="KW-0067">ATP-binding</keyword>
<dbReference type="Pfam" id="PF00625">
    <property type="entry name" value="Guanylate_kin"/>
    <property type="match status" value="1"/>
</dbReference>
<evidence type="ECO:0000256" key="9">
    <source>
        <dbReference type="ARBA" id="ARBA00022777"/>
    </source>
</evidence>
<gene>
    <name evidence="13 15" type="primary">gmk</name>
    <name evidence="15" type="ORF">HMP0721_0775</name>
</gene>
<evidence type="ECO:0000256" key="1">
    <source>
        <dbReference type="ARBA" id="ARBA00003531"/>
    </source>
</evidence>
<evidence type="ECO:0000313" key="15">
    <source>
        <dbReference type="EMBL" id="EFV02179.1"/>
    </source>
</evidence>
<dbReference type="CDD" id="cd00071">
    <property type="entry name" value="GMPK"/>
    <property type="match status" value="1"/>
</dbReference>